<name>A0A645ELI3_9ZZZZ</name>
<reference evidence="1" key="1">
    <citation type="submission" date="2019-08" db="EMBL/GenBank/DDBJ databases">
        <authorList>
            <person name="Kucharzyk K."/>
            <person name="Murdoch R.W."/>
            <person name="Higgins S."/>
            <person name="Loffler F."/>
        </authorList>
    </citation>
    <scope>NUCLEOTIDE SEQUENCE</scope>
</reference>
<sequence>MLVSFVPARRVRVAGQGMADVDRIAGVRIERSVRLVGNHHLVQLVAAHQRQRIARIEQRDLFRLDDAETVITGGHHSAVLSRACSRSAMMSSTFSMPTDSRTISGATPAAASSSSLSCECVVEALWITSDLASPMLAR</sequence>
<gene>
    <name evidence="1" type="ORF">SDC9_150082</name>
</gene>
<comment type="caution">
    <text evidence="1">The sequence shown here is derived from an EMBL/GenBank/DDBJ whole genome shotgun (WGS) entry which is preliminary data.</text>
</comment>
<protein>
    <submittedName>
        <fullName evidence="1">Uncharacterized protein</fullName>
    </submittedName>
</protein>
<accession>A0A645ELI3</accession>
<dbReference type="AlphaFoldDB" id="A0A645ELI3"/>
<proteinExistence type="predicted"/>
<evidence type="ECO:0000313" key="1">
    <source>
        <dbReference type="EMBL" id="MPN02861.1"/>
    </source>
</evidence>
<organism evidence="1">
    <name type="scientific">bioreactor metagenome</name>
    <dbReference type="NCBI Taxonomy" id="1076179"/>
    <lineage>
        <taxon>unclassified sequences</taxon>
        <taxon>metagenomes</taxon>
        <taxon>ecological metagenomes</taxon>
    </lineage>
</organism>
<dbReference type="EMBL" id="VSSQ01048815">
    <property type="protein sequence ID" value="MPN02861.1"/>
    <property type="molecule type" value="Genomic_DNA"/>
</dbReference>